<accession>A0ABW4Z5V2</accession>
<keyword evidence="11" id="KW-1185">Reference proteome</keyword>
<feature type="transmembrane region" description="Helical" evidence="8">
    <location>
        <begin position="35"/>
        <end position="53"/>
    </location>
</feature>
<evidence type="ECO:0000256" key="6">
    <source>
        <dbReference type="ARBA" id="ARBA00023136"/>
    </source>
</evidence>
<feature type="compositionally biased region" description="Polar residues" evidence="7">
    <location>
        <begin position="1"/>
        <end position="11"/>
    </location>
</feature>
<organism evidence="9 11">
    <name type="scientific">Ancylobacter oerskovii</name>
    <dbReference type="NCBI Taxonomy" id="459519"/>
    <lineage>
        <taxon>Bacteria</taxon>
        <taxon>Pseudomonadati</taxon>
        <taxon>Pseudomonadota</taxon>
        <taxon>Alphaproteobacteria</taxon>
        <taxon>Hyphomicrobiales</taxon>
        <taxon>Xanthobacteraceae</taxon>
        <taxon>Ancylobacter</taxon>
    </lineage>
</organism>
<dbReference type="InterPro" id="IPR005498">
    <property type="entry name" value="T4SS_VirB10/TraB/TrbI"/>
</dbReference>
<dbReference type="InterPro" id="IPR042217">
    <property type="entry name" value="T4SS_VirB10/TrbI"/>
</dbReference>
<comment type="similarity">
    <text evidence="2">Belongs to the TrbI/VirB10 family.</text>
</comment>
<reference evidence="9" key="1">
    <citation type="journal article" date="2014" name="Int. J. Syst. Evol. Microbiol.">
        <title>Complete genome of a new Firmicutes species belonging to the dominant human colonic microbiota ('Ruminococcus bicirculans') reveals two chromosomes and a selective capacity to utilize plant glucans.</title>
        <authorList>
            <consortium name="NISC Comparative Sequencing Program"/>
            <person name="Wegmann U."/>
            <person name="Louis P."/>
            <person name="Goesmann A."/>
            <person name="Henrissat B."/>
            <person name="Duncan S.H."/>
            <person name="Flint H.J."/>
        </authorList>
    </citation>
    <scope>NUCLEOTIDE SEQUENCE</scope>
    <source>
        <strain evidence="9">CCM 7435</strain>
    </source>
</reference>
<feature type="region of interest" description="Disordered" evidence="7">
    <location>
        <begin position="1"/>
        <end position="34"/>
    </location>
</feature>
<dbReference type="RefSeq" id="WP_213355257.1">
    <property type="nucleotide sequence ID" value="NZ_JAHBGB010000043.1"/>
</dbReference>
<evidence type="ECO:0000256" key="8">
    <source>
        <dbReference type="SAM" id="Phobius"/>
    </source>
</evidence>
<dbReference type="Proteomes" id="UP001597299">
    <property type="component" value="Unassembled WGS sequence"/>
</dbReference>
<comment type="subcellular location">
    <subcellularLocation>
        <location evidence="1">Cell membrane</location>
        <topology evidence="1">Single-pass membrane protein</topology>
    </subcellularLocation>
</comment>
<evidence type="ECO:0000313" key="10">
    <source>
        <dbReference type="EMBL" id="MFD2143865.1"/>
    </source>
</evidence>
<reference evidence="9" key="3">
    <citation type="submission" date="2024-09" db="EMBL/GenBank/DDBJ databases">
        <authorList>
            <person name="Sun Q."/>
            <person name="Mori K."/>
        </authorList>
    </citation>
    <scope>NUCLEOTIDE SEQUENCE</scope>
    <source>
        <strain evidence="9">CCM 7435</strain>
    </source>
</reference>
<dbReference type="EMBL" id="JBHUHD010000005">
    <property type="protein sequence ID" value="MFD2143803.1"/>
    <property type="molecule type" value="Genomic_DNA"/>
</dbReference>
<evidence type="ECO:0000256" key="1">
    <source>
        <dbReference type="ARBA" id="ARBA00004162"/>
    </source>
</evidence>
<keyword evidence="6 8" id="KW-0472">Membrane</keyword>
<dbReference type="NCBIfam" id="NF038091">
    <property type="entry name" value="T4SS_VirB10"/>
    <property type="match status" value="1"/>
</dbReference>
<dbReference type="InterPro" id="IPR047695">
    <property type="entry name" value="T4SS_VirB10/PtlG"/>
</dbReference>
<evidence type="ECO:0000256" key="7">
    <source>
        <dbReference type="SAM" id="MobiDB-lite"/>
    </source>
</evidence>
<evidence type="ECO:0000256" key="4">
    <source>
        <dbReference type="ARBA" id="ARBA00022692"/>
    </source>
</evidence>
<dbReference type="EMBL" id="JBHUHD010000005">
    <property type="protein sequence ID" value="MFD2143865.1"/>
    <property type="molecule type" value="Genomic_DNA"/>
</dbReference>
<evidence type="ECO:0000313" key="9">
    <source>
        <dbReference type="EMBL" id="MFD2143803.1"/>
    </source>
</evidence>
<sequence length="387" mass="41367">MSENETNQEVPSQLGGERGVPSVNKRKKNSKAGKIAGIAALAALLVLMGWMQIRPKAEPEDRKEEQSTQTRRGLPELQMPVSEPPPPPPAAPQPVAPAAAPAPVGNPSMGYQQQQQRQPTEAELLLERRKRAPIFAFGNAGGEAAGAGNGNSNAAVLDAGGSGGSLDGEDGPDRDSLAVNLQGGKFDSARASMLTNRNFLLTAGTMLDCTLVTALESTLPGKTKCQLSRNVYSDNGKVLLLERGSIVEGEYRSGQMRQGMNRIFVLWTRVRTPRGVQVPLDSPGADELGRSGLSGWVETHFWKRYGSALMLSLVDDTAEYLVQKQRSQGGDSITFSGAGDATSQAAAIALQNSINIPPTLNKNQGDIVNIYVARDLDFRSVYDLRSN</sequence>
<evidence type="ECO:0000313" key="11">
    <source>
        <dbReference type="Proteomes" id="UP001597299"/>
    </source>
</evidence>
<protein>
    <submittedName>
        <fullName evidence="9">Type IV secretion system protein VirB10</fullName>
    </submittedName>
</protein>
<feature type="compositionally biased region" description="Pro residues" evidence="7">
    <location>
        <begin position="82"/>
        <end position="95"/>
    </location>
</feature>
<keyword evidence="5 8" id="KW-1133">Transmembrane helix</keyword>
<keyword evidence="3" id="KW-1003">Cell membrane</keyword>
<evidence type="ECO:0000256" key="3">
    <source>
        <dbReference type="ARBA" id="ARBA00022475"/>
    </source>
</evidence>
<reference evidence="11" key="2">
    <citation type="journal article" date="2019" name="Int. J. Syst. Evol. Microbiol.">
        <title>The Global Catalogue of Microorganisms (GCM) 10K type strain sequencing project: providing services to taxonomists for standard genome sequencing and annotation.</title>
        <authorList>
            <consortium name="The Broad Institute Genomics Platform"/>
            <consortium name="The Broad Institute Genome Sequencing Center for Infectious Disease"/>
            <person name="Wu L."/>
            <person name="Ma J."/>
        </authorList>
    </citation>
    <scope>NUCLEOTIDE SEQUENCE [LARGE SCALE GENOMIC DNA]</scope>
    <source>
        <strain evidence="11">CCM 7435</strain>
    </source>
</reference>
<keyword evidence="4 8" id="KW-0812">Transmembrane</keyword>
<gene>
    <name evidence="9" type="primary">virB10</name>
    <name evidence="9" type="ORF">ACFSNC_26000</name>
    <name evidence="10" type="ORF">ACFSNC_26310</name>
</gene>
<comment type="caution">
    <text evidence="9">The sequence shown here is derived from an EMBL/GenBank/DDBJ whole genome shotgun (WGS) entry which is preliminary data.</text>
</comment>
<evidence type="ECO:0000256" key="5">
    <source>
        <dbReference type="ARBA" id="ARBA00022989"/>
    </source>
</evidence>
<dbReference type="Gene3D" id="2.40.128.260">
    <property type="entry name" value="Type IV secretion system, VirB10/TraB/TrbI"/>
    <property type="match status" value="2"/>
</dbReference>
<dbReference type="CDD" id="cd16429">
    <property type="entry name" value="VirB10"/>
    <property type="match status" value="1"/>
</dbReference>
<evidence type="ECO:0000256" key="2">
    <source>
        <dbReference type="ARBA" id="ARBA00010265"/>
    </source>
</evidence>
<dbReference type="Pfam" id="PF03743">
    <property type="entry name" value="TrbI"/>
    <property type="match status" value="1"/>
</dbReference>
<name>A0ABW4Z5V2_9HYPH</name>
<proteinExistence type="inferred from homology"/>
<feature type="compositionally biased region" description="Basic and acidic residues" evidence="7">
    <location>
        <begin position="55"/>
        <end position="66"/>
    </location>
</feature>
<feature type="region of interest" description="Disordered" evidence="7">
    <location>
        <begin position="55"/>
        <end position="120"/>
    </location>
</feature>